<organism evidence="3 4">
    <name type="scientific">Clostridium cibarium</name>
    <dbReference type="NCBI Taxonomy" id="2762247"/>
    <lineage>
        <taxon>Bacteria</taxon>
        <taxon>Bacillati</taxon>
        <taxon>Bacillota</taxon>
        <taxon>Clostridia</taxon>
        <taxon>Eubacteriales</taxon>
        <taxon>Clostridiaceae</taxon>
        <taxon>Clostridium</taxon>
    </lineage>
</organism>
<proteinExistence type="inferred from homology"/>
<sequence>MRVALCQTDIIWEDKLENYKVAKSYIEEAALKESDVILFPEMSFTGFSMNIEKIKESNYESIKVFKKCAKENLINIGFGWVKGNGSKAENHYTIINSSGKVILDYIKIHPFSYAYEDKYFISGNEIKKCSIKEFELSTFICYDLRFPEVFQAVSKDVSIIIVPANWPEKRREHWKCLLKARAIENQVYILGVNCIGEKDGLYYSGDSCIIDPLGRVLQSLSYDEGLLIQDIEDDIKDFRRNFPIKVDRKIDLYKQLI</sequence>
<evidence type="ECO:0000313" key="3">
    <source>
        <dbReference type="EMBL" id="MBD7910867.1"/>
    </source>
</evidence>
<evidence type="ECO:0000313" key="4">
    <source>
        <dbReference type="Proteomes" id="UP000627781"/>
    </source>
</evidence>
<dbReference type="InterPro" id="IPR036526">
    <property type="entry name" value="C-N_Hydrolase_sf"/>
</dbReference>
<dbReference type="Pfam" id="PF00795">
    <property type="entry name" value="CN_hydrolase"/>
    <property type="match status" value="1"/>
</dbReference>
<accession>A0ABR8PRT8</accession>
<dbReference type="PANTHER" id="PTHR23088">
    <property type="entry name" value="NITRILASE-RELATED"/>
    <property type="match status" value="1"/>
</dbReference>
<feature type="domain" description="CN hydrolase" evidence="2">
    <location>
        <begin position="1"/>
        <end position="233"/>
    </location>
</feature>
<protein>
    <submittedName>
        <fullName evidence="3">Carbon-nitrogen family hydrolase</fullName>
    </submittedName>
</protein>
<evidence type="ECO:0000259" key="2">
    <source>
        <dbReference type="PROSITE" id="PS50263"/>
    </source>
</evidence>
<dbReference type="PANTHER" id="PTHR23088:SF27">
    <property type="entry name" value="DEAMINATED GLUTATHIONE AMIDASE"/>
    <property type="match status" value="1"/>
</dbReference>
<comment type="caution">
    <text evidence="3">The sequence shown here is derived from an EMBL/GenBank/DDBJ whole genome shotgun (WGS) entry which is preliminary data.</text>
</comment>
<dbReference type="SUPFAM" id="SSF56317">
    <property type="entry name" value="Carbon-nitrogen hydrolase"/>
    <property type="match status" value="1"/>
</dbReference>
<dbReference type="PROSITE" id="PS50263">
    <property type="entry name" value="CN_HYDROLASE"/>
    <property type="match status" value="1"/>
</dbReference>
<reference evidence="3 4" key="1">
    <citation type="submission" date="2020-08" db="EMBL/GenBank/DDBJ databases">
        <title>A Genomic Blueprint of the Chicken Gut Microbiome.</title>
        <authorList>
            <person name="Gilroy R."/>
            <person name="Ravi A."/>
            <person name="Getino M."/>
            <person name="Pursley I."/>
            <person name="Horton D.L."/>
            <person name="Alikhan N.-F."/>
            <person name="Baker D."/>
            <person name="Gharbi K."/>
            <person name="Hall N."/>
            <person name="Watson M."/>
            <person name="Adriaenssens E.M."/>
            <person name="Foster-Nyarko E."/>
            <person name="Jarju S."/>
            <person name="Secka A."/>
            <person name="Antonio M."/>
            <person name="Oren A."/>
            <person name="Chaudhuri R."/>
            <person name="La Ragione R.M."/>
            <person name="Hildebrand F."/>
            <person name="Pallen M.J."/>
        </authorList>
    </citation>
    <scope>NUCLEOTIDE SEQUENCE [LARGE SCALE GENOMIC DNA]</scope>
    <source>
        <strain evidence="3 4">Sa3CVN1</strain>
    </source>
</reference>
<gene>
    <name evidence="3" type="ORF">H9661_05810</name>
</gene>
<dbReference type="EMBL" id="JACSRA010000007">
    <property type="protein sequence ID" value="MBD7910867.1"/>
    <property type="molecule type" value="Genomic_DNA"/>
</dbReference>
<comment type="similarity">
    <text evidence="1">Belongs to the carbon-nitrogen hydrolase superfamily. NIT1/NIT2 family.</text>
</comment>
<evidence type="ECO:0000256" key="1">
    <source>
        <dbReference type="ARBA" id="ARBA00010613"/>
    </source>
</evidence>
<dbReference type="RefSeq" id="WP_143317805.1">
    <property type="nucleotide sequence ID" value="NZ_JACSRA010000007.1"/>
</dbReference>
<dbReference type="InterPro" id="IPR003010">
    <property type="entry name" value="C-N_Hydrolase"/>
</dbReference>
<dbReference type="Proteomes" id="UP000627781">
    <property type="component" value="Unassembled WGS sequence"/>
</dbReference>
<keyword evidence="4" id="KW-1185">Reference proteome</keyword>
<dbReference type="GO" id="GO:0016787">
    <property type="term" value="F:hydrolase activity"/>
    <property type="evidence" value="ECO:0007669"/>
    <property type="project" value="UniProtKB-KW"/>
</dbReference>
<name>A0ABR8PRT8_9CLOT</name>
<keyword evidence="3" id="KW-0378">Hydrolase</keyword>
<dbReference type="Gene3D" id="3.60.110.10">
    <property type="entry name" value="Carbon-nitrogen hydrolase"/>
    <property type="match status" value="1"/>
</dbReference>